<proteinExistence type="predicted"/>
<evidence type="ECO:0000313" key="2">
    <source>
        <dbReference type="Proteomes" id="UP000799778"/>
    </source>
</evidence>
<dbReference type="Gene3D" id="3.30.70.100">
    <property type="match status" value="1"/>
</dbReference>
<sequence>MADDFYIFANCNFVPDRYDDWQAAYDKLAEYVWASEPATKTYYFGIPLDYAHDISKTTSMLAFEVYASRDDLYGPNGHLSSPAMATFLAAIPAVSTTGLDISHYALVSGFHDASQLARPAGIMQDVRVTCVSASARDTLLSSLATLVSWAEGTQGTLSYMAFKSLDDEVGVRIFGRWRERRDMEAFMRSGEVVGFWMEGKEGIKGMEQRGYVENGKGWLHRGVGSGFAGERKGEERRVEARI</sequence>
<dbReference type="InterPro" id="IPR011008">
    <property type="entry name" value="Dimeric_a/b-barrel"/>
</dbReference>
<dbReference type="SUPFAM" id="SSF54909">
    <property type="entry name" value="Dimeric alpha+beta barrel"/>
    <property type="match status" value="2"/>
</dbReference>
<dbReference type="AlphaFoldDB" id="A0A6A5YB89"/>
<dbReference type="EMBL" id="ML978066">
    <property type="protein sequence ID" value="KAF2021864.1"/>
    <property type="molecule type" value="Genomic_DNA"/>
</dbReference>
<accession>A0A6A5YB89</accession>
<organism evidence="1 2">
    <name type="scientific">Aaosphaeria arxii CBS 175.79</name>
    <dbReference type="NCBI Taxonomy" id="1450172"/>
    <lineage>
        <taxon>Eukaryota</taxon>
        <taxon>Fungi</taxon>
        <taxon>Dikarya</taxon>
        <taxon>Ascomycota</taxon>
        <taxon>Pezizomycotina</taxon>
        <taxon>Dothideomycetes</taxon>
        <taxon>Pleosporomycetidae</taxon>
        <taxon>Pleosporales</taxon>
        <taxon>Pleosporales incertae sedis</taxon>
        <taxon>Aaosphaeria</taxon>
    </lineage>
</organism>
<name>A0A6A5YB89_9PLEO</name>
<dbReference type="Proteomes" id="UP000799778">
    <property type="component" value="Unassembled WGS sequence"/>
</dbReference>
<evidence type="ECO:0000313" key="1">
    <source>
        <dbReference type="EMBL" id="KAF2021864.1"/>
    </source>
</evidence>
<gene>
    <name evidence="1" type="ORF">BU24DRAFT_488198</name>
</gene>
<reference evidence="1" key="1">
    <citation type="journal article" date="2020" name="Stud. Mycol.">
        <title>101 Dothideomycetes genomes: a test case for predicting lifestyles and emergence of pathogens.</title>
        <authorList>
            <person name="Haridas S."/>
            <person name="Albert R."/>
            <person name="Binder M."/>
            <person name="Bloem J."/>
            <person name="Labutti K."/>
            <person name="Salamov A."/>
            <person name="Andreopoulos B."/>
            <person name="Baker S."/>
            <person name="Barry K."/>
            <person name="Bills G."/>
            <person name="Bluhm B."/>
            <person name="Cannon C."/>
            <person name="Castanera R."/>
            <person name="Culley D."/>
            <person name="Daum C."/>
            <person name="Ezra D."/>
            <person name="Gonzalez J."/>
            <person name="Henrissat B."/>
            <person name="Kuo A."/>
            <person name="Liang C."/>
            <person name="Lipzen A."/>
            <person name="Lutzoni F."/>
            <person name="Magnuson J."/>
            <person name="Mondo S."/>
            <person name="Nolan M."/>
            <person name="Ohm R."/>
            <person name="Pangilinan J."/>
            <person name="Park H.-J."/>
            <person name="Ramirez L."/>
            <person name="Alfaro M."/>
            <person name="Sun H."/>
            <person name="Tritt A."/>
            <person name="Yoshinaga Y."/>
            <person name="Zwiers L.-H."/>
            <person name="Turgeon B."/>
            <person name="Goodwin S."/>
            <person name="Spatafora J."/>
            <person name="Crous P."/>
            <person name="Grigoriev I."/>
        </authorList>
    </citation>
    <scope>NUCLEOTIDE SEQUENCE</scope>
    <source>
        <strain evidence="1">CBS 175.79</strain>
    </source>
</reference>
<evidence type="ECO:0008006" key="3">
    <source>
        <dbReference type="Google" id="ProtNLM"/>
    </source>
</evidence>
<keyword evidence="2" id="KW-1185">Reference proteome</keyword>
<protein>
    <recommendedName>
        <fullName evidence="3">ABM domain-containing protein</fullName>
    </recommendedName>
</protein>
<dbReference type="OrthoDB" id="5328688at2759"/>
<dbReference type="GeneID" id="54290924"/>
<dbReference type="RefSeq" id="XP_033390203.1">
    <property type="nucleotide sequence ID" value="XM_033533527.1"/>
</dbReference>